<organism evidence="2 3">
    <name type="scientific">Ammoniphilus oxalaticus</name>
    <dbReference type="NCBI Taxonomy" id="66863"/>
    <lineage>
        <taxon>Bacteria</taxon>
        <taxon>Bacillati</taxon>
        <taxon>Bacillota</taxon>
        <taxon>Bacilli</taxon>
        <taxon>Bacillales</taxon>
        <taxon>Paenibacillaceae</taxon>
        <taxon>Aneurinibacillus group</taxon>
        <taxon>Ammoniphilus</taxon>
    </lineage>
</organism>
<dbReference type="Gene3D" id="1.20.910.10">
    <property type="entry name" value="Heme oxygenase-like"/>
    <property type="match status" value="1"/>
</dbReference>
<dbReference type="GO" id="GO:0016491">
    <property type="term" value="F:oxidoreductase activity"/>
    <property type="evidence" value="ECO:0007669"/>
    <property type="project" value="UniProtKB-KW"/>
</dbReference>
<dbReference type="AlphaFoldDB" id="A0A419SMF7"/>
<evidence type="ECO:0000256" key="1">
    <source>
        <dbReference type="ARBA" id="ARBA00023002"/>
    </source>
</evidence>
<evidence type="ECO:0000313" key="3">
    <source>
        <dbReference type="Proteomes" id="UP000284219"/>
    </source>
</evidence>
<dbReference type="Proteomes" id="UP000284219">
    <property type="component" value="Unassembled WGS sequence"/>
</dbReference>
<evidence type="ECO:0000313" key="2">
    <source>
        <dbReference type="EMBL" id="RKD25154.1"/>
    </source>
</evidence>
<keyword evidence="1" id="KW-0560">Oxidoreductase</keyword>
<name>A0A419SMF7_9BACL</name>
<dbReference type="EMBL" id="MCHY01000007">
    <property type="protein sequence ID" value="RKD25154.1"/>
    <property type="molecule type" value="Genomic_DNA"/>
</dbReference>
<dbReference type="InterPro" id="IPR016084">
    <property type="entry name" value="Haem_Oase-like_multi-hlx"/>
</dbReference>
<keyword evidence="3" id="KW-1185">Reference proteome</keyword>
<gene>
    <name evidence="2" type="ORF">BEP19_04305</name>
</gene>
<dbReference type="SUPFAM" id="SSF48613">
    <property type="entry name" value="Heme oxygenase-like"/>
    <property type="match status" value="1"/>
</dbReference>
<sequence>MLLENYQQVEQEMDRLVQEAFFQADFLQTLVNGDYTEAQLRYFTIQYSYYSRHFPRVLGAAISAMAPIDTWWVPLAENLWDEAGKGIPGKAHEKLYLTFMLTVDPSIKTDEHGIPRDEPISPAVETAIQTFIDFFRMASPLEAMAAVGLGSELFAGDVMGQIGKGFKHPNYNRKREINVLFWDVHADEHEPHHYQLCKDILEQFTEPQDLRTMLDVGRRIAESEALMYQHLHEEMMKR</sequence>
<dbReference type="PANTHER" id="PTHR40279:SF3">
    <property type="entry name" value="4-AMINOBENZOATE SYNTHASE"/>
    <property type="match status" value="1"/>
</dbReference>
<reference evidence="2 3" key="1">
    <citation type="submission" date="2016-08" db="EMBL/GenBank/DDBJ databases">
        <title>Novel Firmicute Genomes.</title>
        <authorList>
            <person name="Poppleton D.I."/>
            <person name="Gribaldo S."/>
        </authorList>
    </citation>
    <scope>NUCLEOTIDE SEQUENCE [LARGE SCALE GENOMIC DNA]</scope>
    <source>
        <strain evidence="2 3">RAOx-1</strain>
    </source>
</reference>
<comment type="caution">
    <text evidence="2">The sequence shown here is derived from an EMBL/GenBank/DDBJ whole genome shotgun (WGS) entry which is preliminary data.</text>
</comment>
<dbReference type="PANTHER" id="PTHR40279">
    <property type="entry name" value="PQQC-LIKE PROTEIN"/>
    <property type="match status" value="1"/>
</dbReference>
<accession>A0A419SMF7</accession>
<dbReference type="InterPro" id="IPR039068">
    <property type="entry name" value="PqqC-like"/>
</dbReference>
<dbReference type="Pfam" id="PF14518">
    <property type="entry name" value="Haem_oxygenas_2"/>
    <property type="match status" value="1"/>
</dbReference>
<dbReference type="SMART" id="SM01236">
    <property type="entry name" value="Haem_oxygenase_2"/>
    <property type="match status" value="1"/>
</dbReference>
<protein>
    <submittedName>
        <fullName evidence="2">Uncharacterized protein</fullName>
    </submittedName>
</protein>
<proteinExistence type="predicted"/>